<dbReference type="SUPFAM" id="SSF52047">
    <property type="entry name" value="RNI-like"/>
    <property type="match status" value="1"/>
</dbReference>
<dbReference type="InterPro" id="IPR001611">
    <property type="entry name" value="Leu-rich_rpt"/>
</dbReference>
<keyword evidence="2" id="KW-1185">Reference proteome</keyword>
<protein>
    <submittedName>
        <fullName evidence="1">Uncharacterized protein</fullName>
    </submittedName>
</protein>
<gene>
    <name evidence="1" type="ORF">BU16DRAFT_577823</name>
</gene>
<dbReference type="InterPro" id="IPR032675">
    <property type="entry name" value="LRR_dom_sf"/>
</dbReference>
<proteinExistence type="predicted"/>
<evidence type="ECO:0000313" key="2">
    <source>
        <dbReference type="Proteomes" id="UP000799750"/>
    </source>
</evidence>
<dbReference type="EMBL" id="MU004182">
    <property type="protein sequence ID" value="KAF2501746.1"/>
    <property type="molecule type" value="Genomic_DNA"/>
</dbReference>
<reference evidence="1" key="1">
    <citation type="journal article" date="2020" name="Stud. Mycol.">
        <title>101 Dothideomycetes genomes: a test case for predicting lifestyles and emergence of pathogens.</title>
        <authorList>
            <person name="Haridas S."/>
            <person name="Albert R."/>
            <person name="Binder M."/>
            <person name="Bloem J."/>
            <person name="Labutti K."/>
            <person name="Salamov A."/>
            <person name="Andreopoulos B."/>
            <person name="Baker S."/>
            <person name="Barry K."/>
            <person name="Bills G."/>
            <person name="Bluhm B."/>
            <person name="Cannon C."/>
            <person name="Castanera R."/>
            <person name="Culley D."/>
            <person name="Daum C."/>
            <person name="Ezra D."/>
            <person name="Gonzalez J."/>
            <person name="Henrissat B."/>
            <person name="Kuo A."/>
            <person name="Liang C."/>
            <person name="Lipzen A."/>
            <person name="Lutzoni F."/>
            <person name="Magnuson J."/>
            <person name="Mondo S."/>
            <person name="Nolan M."/>
            <person name="Ohm R."/>
            <person name="Pangilinan J."/>
            <person name="Park H.-J."/>
            <person name="Ramirez L."/>
            <person name="Alfaro M."/>
            <person name="Sun H."/>
            <person name="Tritt A."/>
            <person name="Yoshinaga Y."/>
            <person name="Zwiers L.-H."/>
            <person name="Turgeon B."/>
            <person name="Goodwin S."/>
            <person name="Spatafora J."/>
            <person name="Crous P."/>
            <person name="Grigoriev I."/>
        </authorList>
    </citation>
    <scope>NUCLEOTIDE SEQUENCE</scope>
    <source>
        <strain evidence="1">CBS 269.34</strain>
    </source>
</reference>
<evidence type="ECO:0000313" key="1">
    <source>
        <dbReference type="EMBL" id="KAF2501746.1"/>
    </source>
</evidence>
<dbReference type="Gene3D" id="3.80.10.10">
    <property type="entry name" value="Ribonuclease Inhibitor"/>
    <property type="match status" value="1"/>
</dbReference>
<dbReference type="OrthoDB" id="3798564at2759"/>
<accession>A0A6A6RBL1</accession>
<sequence>MGSLNRNPELPKDPLQKYQTRPLTAEEFMKYHSGCTTSEELSSWFRFIPLIDADALRRTWPWTSWCSRNDIERKCEPLPRPPSLFALSFPCLFLEALHHPDHWWFERAATVDLFNLMLWNSLTDNAKELPQHPGGIPLLIQHLRRKEHLDLSPFSSWPNADIMKVLKDPDVLTSATTLDLSMCDITSKDLETIVQSSKNLRELIVMHLPGLSLASTISAITGTGITELFHSDLYDTSWTHPMYRATGRSLPDHGPRELIGPNTAFPVAQILHIVLHEDNIGRRWPGFRAPSLLSADTYGRLYVDLENIERSCYSVATLDVRDALATPTHLICALTRLFNGVFRCVDLEVTPSEPYECQVAGPAFALGDAPDYKVRHLPAFISNTPIHGPGTGRCHATAAFQSLSPGTWTVISARIMDKDNQIKSVGYAFVTTVENSDCTSLSDVDVIVAEASDFLDIVMGSRYQNATSAKEAERLKAISTKEAERLKAMWVTETAGLHLKVLEKGFVLACLEVFKDIKATIDWRVEAIDRMVGAIARRFGAIDRRVGANSGVEVSVITAYLANGSRNNRHRSSGFSFRVAVPGGLYSFETGAQALSSGLVRSSNTKLCFTIGMGQEHPIFVIARVKLRYRVLAVAQYQLHDHYTAPQHCDLLYQIFSSPANRALLRHDLKHAATLNEETWNYKTPQGGGVGPRPFPFILTCLVLGASCLPPHYANSAHVLRINTKLNEVASNDGITVLDITDMNQIRYCFVRLQRRYPTHDDEGEEEEEDKAATREPYFTPLKGTEYVRDCHDEPLDLDPALMRCNARPLISKETLKETWPQERWRDRADFPGYLDCSAIPVNSPKPLENSMTSLRTLSFRRVVQIALEDPEHGTWIQDAEMLPDFTTMARKALLEYLANDFSSKYPGGTALFRKAFRGEAKIDLSPFSEMPRTAILQLLEDLKVTSTATDLDLSLCNITGEDLKALASSCKILKRVVLMHMPQLDLKSAVAAIAESGVSELLHTDIFIAFLATGKQSAPSPYNLMTGPGHTSPVSQILRLELEERDTDMTAGRDAALRNLCDKLRPEVGRHHYHSPSRFADIRDACAPLSHVVCTIARMLRSTNFRDYAIGNADSRFVAASLAVGPAPDFGIRPLAPTFFNNSNSHRCGALGTLRYSEPGEWTAIVFQQRGDLEGYNATGFQYCFVSVAPKASDSEPHSAERRLVVTDIDGFLGALSMPSLDTATEPLLSAADVTAIRSMWNSEIQNSPPRDWRTGEPVRVTLKAASPDFVKVVLEAVDLIAVEVRHRVKERRESLDHDFLRDMICDGCGRWNTA</sequence>
<dbReference type="Pfam" id="PF13516">
    <property type="entry name" value="LRR_6"/>
    <property type="match status" value="2"/>
</dbReference>
<name>A0A6A6RBL1_9PEZI</name>
<dbReference type="Proteomes" id="UP000799750">
    <property type="component" value="Unassembled WGS sequence"/>
</dbReference>
<organism evidence="1 2">
    <name type="scientific">Lophium mytilinum</name>
    <dbReference type="NCBI Taxonomy" id="390894"/>
    <lineage>
        <taxon>Eukaryota</taxon>
        <taxon>Fungi</taxon>
        <taxon>Dikarya</taxon>
        <taxon>Ascomycota</taxon>
        <taxon>Pezizomycotina</taxon>
        <taxon>Dothideomycetes</taxon>
        <taxon>Pleosporomycetidae</taxon>
        <taxon>Mytilinidiales</taxon>
        <taxon>Mytilinidiaceae</taxon>
        <taxon>Lophium</taxon>
    </lineage>
</organism>